<protein>
    <submittedName>
        <fullName evidence="5">DNA methylase</fullName>
    </submittedName>
</protein>
<keyword evidence="5" id="KW-0808">Transferase</keyword>
<sequence>MAFNRKQKLRDNIEAIRTAFILDRENRTVTTEERAILQRYCGFGGLKCILNPAKELTDAVRWAKSDLELFAPTVELHRLIRENSKDETEYKRFVDSLKASVLTAFYTPKEITDTLADVLADYSVRPARMLEPSAGVGVFVDSVLRHSPNADVMAFEKDLLTGTILRHLYPDQKMRTCGFEKIEKPFNNYFDLAVSNIPFGDIAVFDPEFQRSDSFGRRSAQKAIHNYFFLKGLDAVRDGGIVAFITSQGVLNSTKTSVRNELFSQADLVSAIRLPNNLFTDNAGTEVGSDLIVLQKNLNKKEMSQDERLMTVIQTDTKTGLTDNAYFIHHPERIVHTTAKLDTDPYGKPAMVYLHEGKTAGIAGDLRRMLDEDFHYRLAMRLYSGTIRQSGTEEKVIVQKEAERPAVTQKTVFSQTVETPTEKPQPTEEKPEIEPRPKYSDGVQLSLLDLWGMTEEVSQSKTAKKKKTAKKESPTRRISPKPQVQATPKVTAIPTASTPKTVTENKEVKVDNAAKPADPDDIYATLDWDTNPPINGFYEMMMGLTPERRKELRELARQHNEKQVAAEKTEVKAVSEAHREQTRQEEAQPEAVAAPAVTDTPSEAVATSLFPDIEAEKPKEEVVDLSPRAYHRTPEMHLREGSLVADWGRHNIGYLKDITPYGATFQPLDLKGYQKEKALLYVSLRDAYERLYRYESNRHEANVPWREHLNTCYDEFVMRYGNLNAKQNVKLVMMDAGGRDILSLERAENGKFVKADIFERPVSFAVESHTNVGSPEEALSASLNKFGTVNLDYMREITDSTAEELLTALQGRIYYNPLVTGYEIKDRFIAGNVIEKAERIEAWMGDNPENERMPEIKQALEALKDAEPPRIAFEDLDFNFGERWIPTGVYAAYMSRLFDTEVKIAYSASMDEFSVACGYRTMKITDEFLVKGYYRNYDGMHLLKHALHNTCPDMMKSIGKDEHGNDIKVRDSEGIQLANAKIDEIRNGFSEWLEEQSPQFKERLTTMYNRKFNCFVRPKYDGSHQTFPDLNLKGLASRGIKSVYPSQMDCVWMLKQNGGGICDHEVGTGKTLIMCIAAHEMKRLNLAHKPMIIGLKANVAEIAATYQAAYPNARILYASEKDFSTANRVRFFNNIKNNDYDCVIMSHDQFGKIPQSPELQQRILQAELDTVEENLEVLRQQGKNVSRAMLKGLEKRKHNLEAKLEKVEHAIKSRTDDVVDFKQMGIDHIFIDESHQFKNLTFNTRHDRVAGLGNSEGSQKALNMLFAIRTIQERTGKDLGATFLSGTTISNSLTELYLLFKYLRPKELERQDIRCFDAWAAIFAKKTTDFEFNVTNNVVQKERFRYFIKVPELAAFYNEITDYRTAEDVGVDRPNKNEILHHIPPTPDQEYFIKQLMEFAKTGDATLLGRLPLSETEEKAKMLIATDYARKMALDMRMIDPHYEDHPDNKASHCAKMIAEYYQKYDAQKGTQFVFSDLGTYQSGDGWNVYSEIKRKLTEDYGIPPSEVRFIQECKTDKARKAVIDAMNAGTVRVLFGSTSMLGTGVNAQKRCVAIHHLDTPWRPSDLQQRDGRGVRAGNEIAKHFAGNNVDVIIYAVEKSLDSYKFNLLHCKQTFISQLKSGAMGARTIDEGAMDEKSGMNFSEYMALLSGNTDLLDKAKLEKRIASLEGERKSFNKGRRDSEFKLESKTGELRNNTAFIDAMTEDWNRFLSVVQTDKEGNRLNMIKVDGVDSTDEKVIGKRLQEIAKNTTTGGLYTQVGELYGFPIKVVSERILKEGLEFTDNRFVVEGNYKYTYNNGHLAMADPLAAARNFLNAIERIPPIIDQYKAKNEVLEREIPQLQEITGKVWKKEVELKQLKSELAALDRKIQLELAPTPEIADKENEGQQVKPETEVVRNRPTQYHGDTPPQIRSPANEQSSTGNFIDNHIVIGRPGLYVKDENRPKGLKI</sequence>
<dbReference type="Gene3D" id="3.40.50.300">
    <property type="entry name" value="P-loop containing nucleotide triphosphate hydrolases"/>
    <property type="match status" value="2"/>
</dbReference>
<dbReference type="GO" id="GO:0032259">
    <property type="term" value="P:methylation"/>
    <property type="evidence" value="ECO:0007669"/>
    <property type="project" value="UniProtKB-KW"/>
</dbReference>
<organism evidence="5 6">
    <name type="scientific">Bacteroides acidifaciens</name>
    <dbReference type="NCBI Taxonomy" id="85831"/>
    <lineage>
        <taxon>Bacteria</taxon>
        <taxon>Pseudomonadati</taxon>
        <taxon>Bacteroidota</taxon>
        <taxon>Bacteroidia</taxon>
        <taxon>Bacteroidales</taxon>
        <taxon>Bacteroidaceae</taxon>
        <taxon>Bacteroides</taxon>
    </lineage>
</organism>
<feature type="domain" description="Helicase C-terminal" evidence="4">
    <location>
        <begin position="1457"/>
        <end position="1623"/>
    </location>
</feature>
<dbReference type="Gene3D" id="3.40.50.150">
    <property type="entry name" value="Vaccinia Virus protein VP39"/>
    <property type="match status" value="1"/>
</dbReference>
<proteinExistence type="inferred from homology"/>
<dbReference type="PANTHER" id="PTHR41313:SF1">
    <property type="entry name" value="DNA METHYLASE ADENINE-SPECIFIC DOMAIN-CONTAINING PROTEIN"/>
    <property type="match status" value="1"/>
</dbReference>
<dbReference type="EMBL" id="SPPV01000016">
    <property type="protein sequence ID" value="TFU49700.1"/>
    <property type="molecule type" value="Genomic_DNA"/>
</dbReference>
<dbReference type="SUPFAM" id="SSF52540">
    <property type="entry name" value="P-loop containing nucleoside triphosphate hydrolases"/>
    <property type="match status" value="2"/>
</dbReference>
<dbReference type="InterPro" id="IPR014001">
    <property type="entry name" value="Helicase_ATP-bd"/>
</dbReference>
<dbReference type="PROSITE" id="PS51194">
    <property type="entry name" value="HELICASE_CTER"/>
    <property type="match status" value="1"/>
</dbReference>
<evidence type="ECO:0000256" key="1">
    <source>
        <dbReference type="ARBA" id="ARBA00006594"/>
    </source>
</evidence>
<dbReference type="GO" id="GO:0008170">
    <property type="term" value="F:N-methyltransferase activity"/>
    <property type="evidence" value="ECO:0007669"/>
    <property type="project" value="InterPro"/>
</dbReference>
<evidence type="ECO:0000259" key="4">
    <source>
        <dbReference type="PROSITE" id="PS51194"/>
    </source>
</evidence>
<feature type="region of interest" description="Disordered" evidence="3">
    <location>
        <begin position="456"/>
        <end position="489"/>
    </location>
</feature>
<dbReference type="Pfam" id="PF00271">
    <property type="entry name" value="Helicase_C"/>
    <property type="match status" value="1"/>
</dbReference>
<evidence type="ECO:0000256" key="2">
    <source>
        <dbReference type="SAM" id="Coils"/>
    </source>
</evidence>
<dbReference type="GO" id="GO:0003677">
    <property type="term" value="F:DNA binding"/>
    <property type="evidence" value="ECO:0007669"/>
    <property type="project" value="InterPro"/>
</dbReference>
<evidence type="ECO:0000313" key="5">
    <source>
        <dbReference type="EMBL" id="TFU49700.1"/>
    </source>
</evidence>
<keyword evidence="2" id="KW-0175">Coiled coil</keyword>
<dbReference type="RefSeq" id="WP_010801749.1">
    <property type="nucleotide sequence ID" value="NZ_JADGKQ010000016.1"/>
</dbReference>
<feature type="region of interest" description="Disordered" evidence="3">
    <location>
        <begin position="1877"/>
        <end position="1922"/>
    </location>
</feature>
<feature type="compositionally biased region" description="Basic and acidic residues" evidence="3">
    <location>
        <begin position="1879"/>
        <end position="1897"/>
    </location>
</feature>
<dbReference type="Pfam" id="PF02384">
    <property type="entry name" value="N6_Mtase"/>
    <property type="match status" value="1"/>
</dbReference>
<evidence type="ECO:0000256" key="3">
    <source>
        <dbReference type="SAM" id="MobiDB-lite"/>
    </source>
</evidence>
<dbReference type="SUPFAM" id="SSF53335">
    <property type="entry name" value="S-adenosyl-L-methionine-dependent methyltransferases"/>
    <property type="match status" value="1"/>
</dbReference>
<keyword evidence="5" id="KW-0489">Methyltransferase</keyword>
<feature type="region of interest" description="Disordered" evidence="3">
    <location>
        <begin position="407"/>
        <end position="439"/>
    </location>
</feature>
<feature type="compositionally biased region" description="Low complexity" evidence="3">
    <location>
        <begin position="415"/>
        <end position="424"/>
    </location>
</feature>
<reference evidence="5 6" key="1">
    <citation type="submission" date="2019-03" db="EMBL/GenBank/DDBJ databases">
        <title>Diversity of the mouse oral microbiome.</title>
        <authorList>
            <person name="Joseph S."/>
            <person name="Aduse-Opoku J."/>
            <person name="Curtis M."/>
            <person name="Wade W."/>
            <person name="Hashim A."/>
        </authorList>
    </citation>
    <scope>NUCLEOTIDE SEQUENCE [LARGE SCALE GENOMIC DNA]</scope>
    <source>
        <strain evidence="5 6">P2318</strain>
    </source>
</reference>
<accession>A0A8H0HSI4</accession>
<dbReference type="Proteomes" id="UP000298073">
    <property type="component" value="Unassembled WGS sequence"/>
</dbReference>
<evidence type="ECO:0000313" key="6">
    <source>
        <dbReference type="Proteomes" id="UP000298073"/>
    </source>
</evidence>
<dbReference type="InterPro" id="IPR029063">
    <property type="entry name" value="SAM-dependent_MTases_sf"/>
</dbReference>
<gene>
    <name evidence="5" type="ORF">E4T97_08925</name>
</gene>
<comment type="caution">
    <text evidence="5">The sequence shown here is derived from an EMBL/GenBank/DDBJ whole genome shotgun (WGS) entry which is preliminary data.</text>
</comment>
<dbReference type="PRINTS" id="PR00507">
    <property type="entry name" value="N12N6MTFRASE"/>
</dbReference>
<name>A0A8H0HSI4_9BACE</name>
<dbReference type="InterPro" id="IPR027417">
    <property type="entry name" value="P-loop_NTPase"/>
</dbReference>
<dbReference type="PANTHER" id="PTHR41313">
    <property type="entry name" value="ADENINE-SPECIFIC METHYLTRANSFERASE"/>
    <property type="match status" value="1"/>
</dbReference>
<dbReference type="SMART" id="SM00490">
    <property type="entry name" value="HELICc"/>
    <property type="match status" value="1"/>
</dbReference>
<dbReference type="SMART" id="SM00487">
    <property type="entry name" value="DEXDc"/>
    <property type="match status" value="1"/>
</dbReference>
<comment type="similarity">
    <text evidence="1">Belongs to the N(4)/N(6)-methyltransferase family.</text>
</comment>
<feature type="compositionally biased region" description="Polar residues" evidence="3">
    <location>
        <begin position="1913"/>
        <end position="1922"/>
    </location>
</feature>
<dbReference type="InterPro" id="IPR003356">
    <property type="entry name" value="DNA_methylase_A-5"/>
</dbReference>
<feature type="region of interest" description="Disordered" evidence="3">
    <location>
        <begin position="560"/>
        <end position="601"/>
    </location>
</feature>
<dbReference type="InterPro" id="IPR052933">
    <property type="entry name" value="DNA_Protect_Modify"/>
</dbReference>
<feature type="compositionally biased region" description="Basic and acidic residues" evidence="3">
    <location>
        <begin position="425"/>
        <end position="439"/>
    </location>
</feature>
<feature type="coiled-coil region" evidence="2">
    <location>
        <begin position="1824"/>
        <end position="1868"/>
    </location>
</feature>
<dbReference type="InterPro" id="IPR001650">
    <property type="entry name" value="Helicase_C-like"/>
</dbReference>
<feature type="compositionally biased region" description="Basic and acidic residues" evidence="3">
    <location>
        <begin position="560"/>
        <end position="586"/>
    </location>
</feature>
<feature type="coiled-coil region" evidence="2">
    <location>
        <begin position="1161"/>
        <end position="1217"/>
    </location>
</feature>